<evidence type="ECO:0000313" key="2">
    <source>
        <dbReference type="EMBL" id="KAK3281668.1"/>
    </source>
</evidence>
<feature type="region of interest" description="Disordered" evidence="1">
    <location>
        <begin position="73"/>
        <end position="99"/>
    </location>
</feature>
<evidence type="ECO:0000256" key="1">
    <source>
        <dbReference type="SAM" id="MobiDB-lite"/>
    </source>
</evidence>
<name>A0AAE0GP68_9CHLO</name>
<accession>A0AAE0GP68</accession>
<sequence>MQEAPAREAAGAAAEVRDRQEAEPEGAAVVAPAQRGKGGEWVELWEASRGGNQIVEVAMEVDVVAPLLRKAAGEEQEEAGRQPWRQEGPKEEEGRRRQQGRQQLEHFGFFVAHLGDPVKHEALNEEFHKGYLTKNVVRNFMSFSDKGVEVQTTPDDFRMIVDVEAKTGLMNRLEALGGELIDKLGEVTKKPLEIRSGPMARAALITHSSS</sequence>
<comment type="caution">
    <text evidence="2">The sequence shown here is derived from an EMBL/GenBank/DDBJ whole genome shotgun (WGS) entry which is preliminary data.</text>
</comment>
<protein>
    <submittedName>
        <fullName evidence="2">Uncharacterized protein</fullName>
    </submittedName>
</protein>
<dbReference type="Proteomes" id="UP001190700">
    <property type="component" value="Unassembled WGS sequence"/>
</dbReference>
<feature type="compositionally biased region" description="Low complexity" evidence="1">
    <location>
        <begin position="1"/>
        <end position="14"/>
    </location>
</feature>
<evidence type="ECO:0000313" key="3">
    <source>
        <dbReference type="Proteomes" id="UP001190700"/>
    </source>
</evidence>
<dbReference type="EMBL" id="LGRX02003756">
    <property type="protein sequence ID" value="KAK3281668.1"/>
    <property type="molecule type" value="Genomic_DNA"/>
</dbReference>
<reference evidence="2 3" key="1">
    <citation type="journal article" date="2015" name="Genome Biol. Evol.">
        <title>Comparative Genomics of a Bacterivorous Green Alga Reveals Evolutionary Causalities and Consequences of Phago-Mixotrophic Mode of Nutrition.</title>
        <authorList>
            <person name="Burns J.A."/>
            <person name="Paasch A."/>
            <person name="Narechania A."/>
            <person name="Kim E."/>
        </authorList>
    </citation>
    <scope>NUCLEOTIDE SEQUENCE [LARGE SCALE GENOMIC DNA]</scope>
    <source>
        <strain evidence="2 3">PLY_AMNH</strain>
    </source>
</reference>
<feature type="compositionally biased region" description="Basic and acidic residues" evidence="1">
    <location>
        <begin position="87"/>
        <end position="96"/>
    </location>
</feature>
<dbReference type="AlphaFoldDB" id="A0AAE0GP68"/>
<feature type="region of interest" description="Disordered" evidence="1">
    <location>
        <begin position="1"/>
        <end position="36"/>
    </location>
</feature>
<organism evidence="2 3">
    <name type="scientific">Cymbomonas tetramitiformis</name>
    <dbReference type="NCBI Taxonomy" id="36881"/>
    <lineage>
        <taxon>Eukaryota</taxon>
        <taxon>Viridiplantae</taxon>
        <taxon>Chlorophyta</taxon>
        <taxon>Pyramimonadophyceae</taxon>
        <taxon>Pyramimonadales</taxon>
        <taxon>Pyramimonadaceae</taxon>
        <taxon>Cymbomonas</taxon>
    </lineage>
</organism>
<proteinExistence type="predicted"/>
<keyword evidence="3" id="KW-1185">Reference proteome</keyword>
<gene>
    <name evidence="2" type="ORF">CYMTET_10552</name>
</gene>